<dbReference type="AlphaFoldDB" id="A0A6F8Y0I9"/>
<dbReference type="InterPro" id="IPR013324">
    <property type="entry name" value="RNA_pol_sigma_r3/r4-like"/>
</dbReference>
<keyword evidence="3 6" id="KW-0731">Sigma factor</keyword>
<dbReference type="Pfam" id="PF08281">
    <property type="entry name" value="Sigma70_r4_2"/>
    <property type="match status" value="1"/>
</dbReference>
<evidence type="ECO:0000313" key="10">
    <source>
        <dbReference type="Proteomes" id="UP000502508"/>
    </source>
</evidence>
<evidence type="ECO:0000259" key="7">
    <source>
        <dbReference type="Pfam" id="PF04542"/>
    </source>
</evidence>
<dbReference type="InterPro" id="IPR039425">
    <property type="entry name" value="RNA_pol_sigma-70-like"/>
</dbReference>
<accession>A0A6F8Y0I9</accession>
<gene>
    <name evidence="9" type="ORF">Pflav_060420</name>
</gene>
<dbReference type="PANTHER" id="PTHR43133">
    <property type="entry name" value="RNA POLYMERASE ECF-TYPE SIGMA FACTO"/>
    <property type="match status" value="1"/>
</dbReference>
<keyword evidence="5 6" id="KW-0804">Transcription</keyword>
<dbReference type="GO" id="GO:0006352">
    <property type="term" value="P:DNA-templated transcription initiation"/>
    <property type="evidence" value="ECO:0007669"/>
    <property type="project" value="InterPro"/>
</dbReference>
<sequence>MIPAQRDGHAADEWVDAARLGDRFAQAEFVRVTQVEVWRFVAALVDPGSADDLTQETYLRAFRALPSFEGRSSARTWLLGIARRACADHVRTVVRRRKLDERLAVQAATDGPYPDPAGQFGAADLLRRLPDERRGAFVLTQVLGLSYAEAADVEGVPVGTIRSRVARARADLVDAVGDALAS</sequence>
<dbReference type="SUPFAM" id="SSF88946">
    <property type="entry name" value="Sigma2 domain of RNA polymerase sigma factors"/>
    <property type="match status" value="1"/>
</dbReference>
<keyword evidence="2 6" id="KW-0805">Transcription regulation</keyword>
<dbReference type="PROSITE" id="PS01063">
    <property type="entry name" value="SIGMA70_ECF"/>
    <property type="match status" value="1"/>
</dbReference>
<dbReference type="Gene3D" id="1.10.10.10">
    <property type="entry name" value="Winged helix-like DNA-binding domain superfamily/Winged helix DNA-binding domain"/>
    <property type="match status" value="1"/>
</dbReference>
<name>A0A6F8Y0I9_9ACTN</name>
<dbReference type="GO" id="GO:0006950">
    <property type="term" value="P:response to stress"/>
    <property type="evidence" value="ECO:0007669"/>
    <property type="project" value="UniProtKB-ARBA"/>
</dbReference>
<evidence type="ECO:0000313" key="9">
    <source>
        <dbReference type="EMBL" id="BCB79632.1"/>
    </source>
</evidence>
<dbReference type="InterPro" id="IPR000838">
    <property type="entry name" value="RNA_pol_sigma70_ECF_CS"/>
</dbReference>
<dbReference type="EMBL" id="AP022870">
    <property type="protein sequence ID" value="BCB79632.1"/>
    <property type="molecule type" value="Genomic_DNA"/>
</dbReference>
<protein>
    <recommendedName>
        <fullName evidence="6">RNA polymerase sigma factor</fullName>
    </recommendedName>
</protein>
<dbReference type="NCBIfam" id="TIGR02937">
    <property type="entry name" value="sigma70-ECF"/>
    <property type="match status" value="1"/>
</dbReference>
<evidence type="ECO:0000256" key="3">
    <source>
        <dbReference type="ARBA" id="ARBA00023082"/>
    </source>
</evidence>
<evidence type="ECO:0000259" key="8">
    <source>
        <dbReference type="Pfam" id="PF08281"/>
    </source>
</evidence>
<evidence type="ECO:0000256" key="4">
    <source>
        <dbReference type="ARBA" id="ARBA00023125"/>
    </source>
</evidence>
<evidence type="ECO:0000256" key="5">
    <source>
        <dbReference type="ARBA" id="ARBA00023163"/>
    </source>
</evidence>
<dbReference type="Proteomes" id="UP000502508">
    <property type="component" value="Chromosome"/>
</dbReference>
<keyword evidence="10" id="KW-1185">Reference proteome</keyword>
<dbReference type="InterPro" id="IPR013249">
    <property type="entry name" value="RNA_pol_sigma70_r4_t2"/>
</dbReference>
<feature type="domain" description="RNA polymerase sigma-70 region 2" evidence="7">
    <location>
        <begin position="36"/>
        <end position="92"/>
    </location>
</feature>
<feature type="domain" description="RNA polymerase sigma factor 70 region 4 type 2" evidence="8">
    <location>
        <begin position="124"/>
        <end position="172"/>
    </location>
</feature>
<dbReference type="RefSeq" id="WP_232072034.1">
    <property type="nucleotide sequence ID" value="NZ_AP022870.1"/>
</dbReference>
<evidence type="ECO:0000256" key="1">
    <source>
        <dbReference type="ARBA" id="ARBA00010641"/>
    </source>
</evidence>
<evidence type="ECO:0000256" key="2">
    <source>
        <dbReference type="ARBA" id="ARBA00023015"/>
    </source>
</evidence>
<dbReference type="GO" id="GO:0016987">
    <property type="term" value="F:sigma factor activity"/>
    <property type="evidence" value="ECO:0007669"/>
    <property type="project" value="UniProtKB-KW"/>
</dbReference>
<reference evidence="9 10" key="1">
    <citation type="submission" date="2020-03" db="EMBL/GenBank/DDBJ databases">
        <title>Whole genome shotgun sequence of Phytohabitans flavus NBRC 107702.</title>
        <authorList>
            <person name="Komaki H."/>
            <person name="Tamura T."/>
        </authorList>
    </citation>
    <scope>NUCLEOTIDE SEQUENCE [LARGE SCALE GENOMIC DNA]</scope>
    <source>
        <strain evidence="9 10">NBRC 107702</strain>
    </source>
</reference>
<dbReference type="InterPro" id="IPR036388">
    <property type="entry name" value="WH-like_DNA-bd_sf"/>
</dbReference>
<reference evidence="9 10" key="2">
    <citation type="submission" date="2020-03" db="EMBL/GenBank/DDBJ databases">
        <authorList>
            <person name="Ichikawa N."/>
            <person name="Kimura A."/>
            <person name="Kitahashi Y."/>
            <person name="Uohara A."/>
        </authorList>
    </citation>
    <scope>NUCLEOTIDE SEQUENCE [LARGE SCALE GENOMIC DNA]</scope>
    <source>
        <strain evidence="9 10">NBRC 107702</strain>
    </source>
</reference>
<dbReference type="GO" id="GO:0003677">
    <property type="term" value="F:DNA binding"/>
    <property type="evidence" value="ECO:0007669"/>
    <property type="project" value="UniProtKB-KW"/>
</dbReference>
<keyword evidence="4 6" id="KW-0238">DNA-binding</keyword>
<dbReference type="Gene3D" id="1.10.1740.10">
    <property type="match status" value="1"/>
</dbReference>
<dbReference type="InterPro" id="IPR014284">
    <property type="entry name" value="RNA_pol_sigma-70_dom"/>
</dbReference>
<dbReference type="InterPro" id="IPR007627">
    <property type="entry name" value="RNA_pol_sigma70_r2"/>
</dbReference>
<dbReference type="CDD" id="cd06171">
    <property type="entry name" value="Sigma70_r4"/>
    <property type="match status" value="1"/>
</dbReference>
<organism evidence="9 10">
    <name type="scientific">Phytohabitans flavus</name>
    <dbReference type="NCBI Taxonomy" id="1076124"/>
    <lineage>
        <taxon>Bacteria</taxon>
        <taxon>Bacillati</taxon>
        <taxon>Actinomycetota</taxon>
        <taxon>Actinomycetes</taxon>
        <taxon>Micromonosporales</taxon>
        <taxon>Micromonosporaceae</taxon>
    </lineage>
</organism>
<comment type="similarity">
    <text evidence="1 6">Belongs to the sigma-70 factor family. ECF subfamily.</text>
</comment>
<proteinExistence type="inferred from homology"/>
<dbReference type="Pfam" id="PF04542">
    <property type="entry name" value="Sigma70_r2"/>
    <property type="match status" value="1"/>
</dbReference>
<evidence type="ECO:0000256" key="6">
    <source>
        <dbReference type="RuleBase" id="RU000716"/>
    </source>
</evidence>
<dbReference type="KEGG" id="pfla:Pflav_060420"/>
<dbReference type="PANTHER" id="PTHR43133:SF61">
    <property type="entry name" value="ECF RNA POLYMERASE SIGMA FACTOR SIGC"/>
    <property type="match status" value="1"/>
</dbReference>
<dbReference type="InterPro" id="IPR013325">
    <property type="entry name" value="RNA_pol_sigma_r2"/>
</dbReference>
<dbReference type="SUPFAM" id="SSF88659">
    <property type="entry name" value="Sigma3 and sigma4 domains of RNA polymerase sigma factors"/>
    <property type="match status" value="1"/>
</dbReference>